<organism evidence="8 9">
    <name type="scientific">Paenibacillus xylanilyticus</name>
    <dbReference type="NCBI Taxonomy" id="248903"/>
    <lineage>
        <taxon>Bacteria</taxon>
        <taxon>Bacillati</taxon>
        <taxon>Bacillota</taxon>
        <taxon>Bacilli</taxon>
        <taxon>Bacillales</taxon>
        <taxon>Paenibacillaceae</taxon>
        <taxon>Paenibacillus</taxon>
    </lineage>
</organism>
<dbReference type="Proteomes" id="UP000526125">
    <property type="component" value="Unassembled WGS sequence"/>
</dbReference>
<protein>
    <recommendedName>
        <fullName evidence="7">Copper resistance protein D domain-containing protein</fullName>
    </recommendedName>
</protein>
<feature type="transmembrane region" description="Helical" evidence="6">
    <location>
        <begin position="335"/>
        <end position="356"/>
    </location>
</feature>
<feature type="transmembrane region" description="Helical" evidence="6">
    <location>
        <begin position="82"/>
        <end position="99"/>
    </location>
</feature>
<feature type="transmembrane region" description="Helical" evidence="6">
    <location>
        <begin position="170"/>
        <end position="193"/>
    </location>
</feature>
<dbReference type="InterPro" id="IPR032694">
    <property type="entry name" value="CopC/D"/>
</dbReference>
<feature type="transmembrane region" description="Helical" evidence="6">
    <location>
        <begin position="39"/>
        <end position="62"/>
    </location>
</feature>
<feature type="transmembrane region" description="Helical" evidence="6">
    <location>
        <begin position="249"/>
        <end position="267"/>
    </location>
</feature>
<keyword evidence="5 6" id="KW-0472">Membrane</keyword>
<dbReference type="RefSeq" id="WP_024634526.1">
    <property type="nucleotide sequence ID" value="NZ_JABMCB010000176.1"/>
</dbReference>
<gene>
    <name evidence="8" type="ORF">HP552_10660</name>
</gene>
<keyword evidence="3 6" id="KW-0812">Transmembrane</keyword>
<evidence type="ECO:0000256" key="5">
    <source>
        <dbReference type="ARBA" id="ARBA00023136"/>
    </source>
</evidence>
<proteinExistence type="predicted"/>
<dbReference type="PANTHER" id="PTHR34820:SF4">
    <property type="entry name" value="INNER MEMBRANE PROTEIN YEBZ"/>
    <property type="match status" value="1"/>
</dbReference>
<evidence type="ECO:0000259" key="7">
    <source>
        <dbReference type="Pfam" id="PF05425"/>
    </source>
</evidence>
<feature type="transmembrane region" description="Helical" evidence="6">
    <location>
        <begin position="6"/>
        <end position="27"/>
    </location>
</feature>
<feature type="transmembrane region" description="Helical" evidence="6">
    <location>
        <begin position="137"/>
        <end position="158"/>
    </location>
</feature>
<comment type="subcellular location">
    <subcellularLocation>
        <location evidence="1">Cell membrane</location>
        <topology evidence="1">Multi-pass membrane protein</topology>
    </subcellularLocation>
</comment>
<keyword evidence="2" id="KW-1003">Cell membrane</keyword>
<evidence type="ECO:0000256" key="6">
    <source>
        <dbReference type="SAM" id="Phobius"/>
    </source>
</evidence>
<evidence type="ECO:0000256" key="2">
    <source>
        <dbReference type="ARBA" id="ARBA00022475"/>
    </source>
</evidence>
<dbReference type="AlphaFoldDB" id="A0A7Y6BVC4"/>
<feature type="transmembrane region" description="Helical" evidence="6">
    <location>
        <begin position="106"/>
        <end position="125"/>
    </location>
</feature>
<dbReference type="GO" id="GO:0005886">
    <property type="term" value="C:plasma membrane"/>
    <property type="evidence" value="ECO:0007669"/>
    <property type="project" value="UniProtKB-SubCell"/>
</dbReference>
<sequence>MNWYWLGEPFLYIFLALLLGTIILPRIHPNIQVPKMKMVWVVTGIIIFSFFPVLRIIVFFANDTNWFIIFRSVMLSFAEGKAYMWTLIFSILFMMMIFTKRQMSRVHTVALLLIAIGLIATLSWSSHSSSYFGMVGFWNHFIHLFSVTIWAGILMVAGRYMPNSADNWKAFLSWYHPFAVVVMIMILLSGLFLNFRTDPDYVNSWVTSYGQALLMKHLLIVPLLIMAFFNGFIMKRRIKNNAHFNPKTWLMAEGILILVIYIITGFLNQQPAPHELNPETMKLSASGLYNWFNQGGPILYPVQFHVQTFTVFMYLLALGTIIAMYVVLKQNKNVYAAVAFGVLFSLVSFVGFIHSVS</sequence>
<dbReference type="GO" id="GO:0006825">
    <property type="term" value="P:copper ion transport"/>
    <property type="evidence" value="ECO:0007669"/>
    <property type="project" value="InterPro"/>
</dbReference>
<keyword evidence="4 6" id="KW-1133">Transmembrane helix</keyword>
<accession>A0A7Y6BVC4</accession>
<evidence type="ECO:0000256" key="4">
    <source>
        <dbReference type="ARBA" id="ARBA00022989"/>
    </source>
</evidence>
<dbReference type="InterPro" id="IPR008457">
    <property type="entry name" value="Cu-R_CopD_dom"/>
</dbReference>
<evidence type="ECO:0000256" key="3">
    <source>
        <dbReference type="ARBA" id="ARBA00022692"/>
    </source>
</evidence>
<feature type="domain" description="Copper resistance protein D" evidence="7">
    <location>
        <begin position="170"/>
        <end position="267"/>
    </location>
</feature>
<evidence type="ECO:0000256" key="1">
    <source>
        <dbReference type="ARBA" id="ARBA00004651"/>
    </source>
</evidence>
<evidence type="ECO:0000313" key="9">
    <source>
        <dbReference type="Proteomes" id="UP000526125"/>
    </source>
</evidence>
<comment type="caution">
    <text evidence="8">The sequence shown here is derived from an EMBL/GenBank/DDBJ whole genome shotgun (WGS) entry which is preliminary data.</text>
</comment>
<reference evidence="8 9" key="1">
    <citation type="submission" date="2020-05" db="EMBL/GenBank/DDBJ databases">
        <title>Genome Sequencing of Type Strains.</title>
        <authorList>
            <person name="Lemaire J.F."/>
            <person name="Inderbitzin P."/>
            <person name="Gregorio O.A."/>
            <person name="Collins S.B."/>
            <person name="Wespe N."/>
            <person name="Knight-Connoni V."/>
        </authorList>
    </citation>
    <scope>NUCLEOTIDE SEQUENCE [LARGE SCALE GENOMIC DNA]</scope>
    <source>
        <strain evidence="8 9">LMG 21957</strain>
    </source>
</reference>
<name>A0A7Y6BVC4_9BACL</name>
<evidence type="ECO:0000313" key="8">
    <source>
        <dbReference type="EMBL" id="NUU75688.1"/>
    </source>
</evidence>
<dbReference type="PANTHER" id="PTHR34820">
    <property type="entry name" value="INNER MEMBRANE PROTEIN YEBZ"/>
    <property type="match status" value="1"/>
</dbReference>
<dbReference type="EMBL" id="JABMCB010000176">
    <property type="protein sequence ID" value="NUU75688.1"/>
    <property type="molecule type" value="Genomic_DNA"/>
</dbReference>
<feature type="transmembrane region" description="Helical" evidence="6">
    <location>
        <begin position="213"/>
        <end position="233"/>
    </location>
</feature>
<feature type="transmembrane region" description="Helical" evidence="6">
    <location>
        <begin position="309"/>
        <end position="328"/>
    </location>
</feature>
<keyword evidence="9" id="KW-1185">Reference proteome</keyword>
<dbReference type="Pfam" id="PF05425">
    <property type="entry name" value="CopD"/>
    <property type="match status" value="1"/>
</dbReference>